<dbReference type="OrthoDB" id="9770528at2"/>
<evidence type="ECO:0000259" key="3">
    <source>
        <dbReference type="Pfam" id="PF05448"/>
    </source>
</evidence>
<dbReference type="AlphaFoldDB" id="A0A4S3PQM7"/>
<feature type="active site" description="Charge relay system" evidence="1">
    <location>
        <position position="277"/>
    </location>
</feature>
<dbReference type="GO" id="GO:0005976">
    <property type="term" value="P:polysaccharide metabolic process"/>
    <property type="evidence" value="ECO:0007669"/>
    <property type="project" value="TreeGrafter"/>
</dbReference>
<dbReference type="PANTHER" id="PTHR40111:SF1">
    <property type="entry name" value="CEPHALOSPORIN-C DEACETYLASE"/>
    <property type="match status" value="1"/>
</dbReference>
<sequence length="326" mass="37085">MLKNIRTREQMIFYEEQIKEFENYKPELTKAMDFDQFWEETLKESTETPLQIEMKKIDYPISQIQAYSLVYKGFAGTPINAFYILPENQTDRLPCIITFHGYGGNKGSISNYMKWIIQGYAVLAVDCRGHGESAEDTHYSVGATGTWATQGILDKYEYYYRKIYMDCKRAVDVVFAREEIDKSRICLLGASLGGGISLAVAALDNRPTLVVADVPNMCNIELAVQQKFEGSLVSIENFMHRYPEKSKQVFETLSYFDNLNLAPKIKSKTRVSVAFRDLICPPQSIYGVYSHIVAEKSMIAYPFSGHDAPGIISHIDETIAYVKENL</sequence>
<dbReference type="SUPFAM" id="SSF53474">
    <property type="entry name" value="alpha/beta-Hydrolases"/>
    <property type="match status" value="1"/>
</dbReference>
<dbReference type="InterPro" id="IPR008391">
    <property type="entry name" value="AXE1_dom"/>
</dbReference>
<feature type="active site" description="Charge relay system" evidence="1">
    <location>
        <position position="306"/>
    </location>
</feature>
<evidence type="ECO:0000256" key="2">
    <source>
        <dbReference type="PIRSR" id="PIRSR639069-2"/>
    </source>
</evidence>
<comment type="caution">
    <text evidence="4">The sequence shown here is derived from an EMBL/GenBank/DDBJ whole genome shotgun (WGS) entry which is preliminary data.</text>
</comment>
<proteinExistence type="predicted"/>
<evidence type="ECO:0000256" key="1">
    <source>
        <dbReference type="PIRSR" id="PIRSR639069-1"/>
    </source>
</evidence>
<feature type="domain" description="Acetyl xylan esterase" evidence="3">
    <location>
        <begin position="17"/>
        <end position="309"/>
    </location>
</feature>
<organism evidence="4 5">
    <name type="scientific">Bacillus timonensis</name>
    <dbReference type="NCBI Taxonomy" id="1033734"/>
    <lineage>
        <taxon>Bacteria</taxon>
        <taxon>Bacillati</taxon>
        <taxon>Bacillota</taxon>
        <taxon>Bacilli</taxon>
        <taxon>Bacillales</taxon>
        <taxon>Bacillaceae</taxon>
        <taxon>Bacillus</taxon>
    </lineage>
</organism>
<dbReference type="Proteomes" id="UP000306477">
    <property type="component" value="Unassembled WGS sequence"/>
</dbReference>
<protein>
    <submittedName>
        <fullName evidence="4">Alpha/beta fold hydrolase</fullName>
    </submittedName>
</protein>
<dbReference type="EMBL" id="SLUB01000024">
    <property type="protein sequence ID" value="THE11818.1"/>
    <property type="molecule type" value="Genomic_DNA"/>
</dbReference>
<feature type="binding site" evidence="2">
    <location>
        <position position="102"/>
    </location>
    <ligand>
        <name>substrate</name>
    </ligand>
</feature>
<dbReference type="Pfam" id="PF05448">
    <property type="entry name" value="AXE1"/>
    <property type="match status" value="1"/>
</dbReference>
<dbReference type="GO" id="GO:0052689">
    <property type="term" value="F:carboxylic ester hydrolase activity"/>
    <property type="evidence" value="ECO:0007669"/>
    <property type="project" value="TreeGrafter"/>
</dbReference>
<name>A0A4S3PQM7_9BACI</name>
<dbReference type="InterPro" id="IPR029058">
    <property type="entry name" value="AB_hydrolase_fold"/>
</dbReference>
<accession>A0A4S3PQM7</accession>
<evidence type="ECO:0000313" key="4">
    <source>
        <dbReference type="EMBL" id="THE11818.1"/>
    </source>
</evidence>
<feature type="active site" description="Nucleophile" evidence="1">
    <location>
        <position position="191"/>
    </location>
</feature>
<dbReference type="Gene3D" id="3.40.50.1820">
    <property type="entry name" value="alpha/beta hydrolase"/>
    <property type="match status" value="1"/>
</dbReference>
<evidence type="ECO:0000313" key="5">
    <source>
        <dbReference type="Proteomes" id="UP000306477"/>
    </source>
</evidence>
<gene>
    <name evidence="4" type="ORF">E1I69_13730</name>
</gene>
<keyword evidence="5" id="KW-1185">Reference proteome</keyword>
<dbReference type="InterPro" id="IPR039069">
    <property type="entry name" value="CE7"/>
</dbReference>
<reference evidence="4 5" key="1">
    <citation type="journal article" date="2019" name="Indoor Air">
        <title>Impacts of indoor surface finishes on bacterial viability.</title>
        <authorList>
            <person name="Hu J."/>
            <person name="Maamar S.B."/>
            <person name="Glawe A.J."/>
            <person name="Gottel N."/>
            <person name="Gilbert J.A."/>
            <person name="Hartmann E.M."/>
        </authorList>
    </citation>
    <scope>NUCLEOTIDE SEQUENCE [LARGE SCALE GENOMIC DNA]</scope>
    <source>
        <strain evidence="4 5">AF060A6</strain>
    </source>
</reference>
<dbReference type="STRING" id="1033734.GCA_000285535_00922"/>
<dbReference type="PANTHER" id="PTHR40111">
    <property type="entry name" value="CEPHALOSPORIN-C DEACETYLASE"/>
    <property type="match status" value="1"/>
</dbReference>
<keyword evidence="4" id="KW-0378">Hydrolase</keyword>